<evidence type="ECO:0000313" key="2">
    <source>
        <dbReference type="Proteomes" id="UP000024635"/>
    </source>
</evidence>
<gene>
    <name evidence="1" type="primary">Acey_s0031.g2397</name>
    <name evidence="1" type="ORF">Y032_0031g2397</name>
</gene>
<keyword evidence="2" id="KW-1185">Reference proteome</keyword>
<evidence type="ECO:0000313" key="1">
    <source>
        <dbReference type="EMBL" id="EYC17319.1"/>
    </source>
</evidence>
<sequence length="85" mass="9718">MNNYSELQRQGARPRRGHSVCLLQRSSGPAGQRHGGKPIRRAFPLLREGQQITRVLEPQPRFLSTAAWSSLYFSQKRLCRSITLI</sequence>
<accession>A0A016UPI2</accession>
<protein>
    <submittedName>
        <fullName evidence="1">Uncharacterized protein</fullName>
    </submittedName>
</protein>
<comment type="caution">
    <text evidence="1">The sequence shown here is derived from an EMBL/GenBank/DDBJ whole genome shotgun (WGS) entry which is preliminary data.</text>
</comment>
<proteinExistence type="predicted"/>
<reference evidence="2" key="1">
    <citation type="journal article" date="2015" name="Nat. Genet.">
        <title>The genome and transcriptome of the zoonotic hookworm Ancylostoma ceylanicum identify infection-specific gene families.</title>
        <authorList>
            <person name="Schwarz E.M."/>
            <person name="Hu Y."/>
            <person name="Antoshechkin I."/>
            <person name="Miller M.M."/>
            <person name="Sternberg P.W."/>
            <person name="Aroian R.V."/>
        </authorList>
    </citation>
    <scope>NUCLEOTIDE SEQUENCE</scope>
    <source>
        <strain evidence="2">HY135</strain>
    </source>
</reference>
<organism evidence="1 2">
    <name type="scientific">Ancylostoma ceylanicum</name>
    <dbReference type="NCBI Taxonomy" id="53326"/>
    <lineage>
        <taxon>Eukaryota</taxon>
        <taxon>Metazoa</taxon>
        <taxon>Ecdysozoa</taxon>
        <taxon>Nematoda</taxon>
        <taxon>Chromadorea</taxon>
        <taxon>Rhabditida</taxon>
        <taxon>Rhabditina</taxon>
        <taxon>Rhabditomorpha</taxon>
        <taxon>Strongyloidea</taxon>
        <taxon>Ancylostomatidae</taxon>
        <taxon>Ancylostomatinae</taxon>
        <taxon>Ancylostoma</taxon>
    </lineage>
</organism>
<dbReference type="Proteomes" id="UP000024635">
    <property type="component" value="Unassembled WGS sequence"/>
</dbReference>
<dbReference type="AlphaFoldDB" id="A0A016UPI2"/>
<name>A0A016UPI2_9BILA</name>
<dbReference type="EMBL" id="JARK01001367">
    <property type="protein sequence ID" value="EYC17319.1"/>
    <property type="molecule type" value="Genomic_DNA"/>
</dbReference>